<dbReference type="RefSeq" id="WP_073045790.1">
    <property type="nucleotide sequence ID" value="NZ_FOLF01000001.1"/>
</dbReference>
<dbReference type="OrthoDB" id="1080700at2"/>
<name>A0A1M7KII3_XYLRU</name>
<organism evidence="3 4">
    <name type="scientific">Xylanibacter ruminicola</name>
    <name type="common">Prevotella ruminicola</name>
    <dbReference type="NCBI Taxonomy" id="839"/>
    <lineage>
        <taxon>Bacteria</taxon>
        <taxon>Pseudomonadati</taxon>
        <taxon>Bacteroidota</taxon>
        <taxon>Bacteroidia</taxon>
        <taxon>Bacteroidales</taxon>
        <taxon>Prevotellaceae</taxon>
        <taxon>Xylanibacter</taxon>
    </lineage>
</organism>
<feature type="region of interest" description="Disordered" evidence="1">
    <location>
        <begin position="90"/>
        <end position="114"/>
    </location>
</feature>
<feature type="domain" description="Lin1244/Lin1753-like N-terminal" evidence="2">
    <location>
        <begin position="12"/>
        <end position="83"/>
    </location>
</feature>
<feature type="compositionally biased region" description="Basic and acidic residues" evidence="1">
    <location>
        <begin position="91"/>
        <end position="104"/>
    </location>
</feature>
<dbReference type="Proteomes" id="UP000184280">
    <property type="component" value="Unassembled WGS sequence"/>
</dbReference>
<evidence type="ECO:0000313" key="3">
    <source>
        <dbReference type="EMBL" id="SHM65145.1"/>
    </source>
</evidence>
<evidence type="ECO:0000256" key="1">
    <source>
        <dbReference type="SAM" id="MobiDB-lite"/>
    </source>
</evidence>
<dbReference type="Pfam" id="PF14297">
    <property type="entry name" value="Lin1244_N"/>
    <property type="match status" value="1"/>
</dbReference>
<protein>
    <recommendedName>
        <fullName evidence="2">Lin1244/Lin1753-like N-terminal domain-containing protein</fullName>
    </recommendedName>
</protein>
<evidence type="ECO:0000313" key="4">
    <source>
        <dbReference type="Proteomes" id="UP000184280"/>
    </source>
</evidence>
<reference evidence="3 4" key="1">
    <citation type="submission" date="2016-11" db="EMBL/GenBank/DDBJ databases">
        <authorList>
            <person name="Jaros S."/>
            <person name="Januszkiewicz K."/>
            <person name="Wedrychowicz H."/>
        </authorList>
    </citation>
    <scope>NUCLEOTIDE SEQUENCE [LARGE SCALE GENOMIC DNA]</scope>
    <source>
        <strain evidence="3 4">BPI-34</strain>
    </source>
</reference>
<dbReference type="AlphaFoldDB" id="A0A1M7KII3"/>
<sequence>MKNKGFIKLYRSMLSKPEMTDLVNEQGAVGFGVYLMIVLHLSQCDDYEGMFTNGQLSAFAAQAKTTRKNVRHIIEDFGLFEINGNRFKTATKSEESSNKTETKSPHSHARNNRYAGEDVEIDIEKEKKEKGTKVPDMIGPSAYEVMTREGLRQGGHGEPVPWWAPPQRDVYMVWSLVADRWVPPAQIDAEAERQRHKEMKPADFMMKTAWEVLTEDEQTRIQDNAKRQL</sequence>
<dbReference type="InterPro" id="IPR025400">
    <property type="entry name" value="Lin1244/Lin1753-like_N"/>
</dbReference>
<gene>
    <name evidence="3" type="ORF">SAMN04488494_2322</name>
</gene>
<proteinExistence type="predicted"/>
<accession>A0A1M7KII3</accession>
<dbReference type="EMBL" id="FRCJ01000005">
    <property type="protein sequence ID" value="SHM65145.1"/>
    <property type="molecule type" value="Genomic_DNA"/>
</dbReference>
<evidence type="ECO:0000259" key="2">
    <source>
        <dbReference type="Pfam" id="PF14297"/>
    </source>
</evidence>